<dbReference type="InterPro" id="IPR019460">
    <property type="entry name" value="Atg11_C"/>
</dbReference>
<protein>
    <recommendedName>
        <fullName evidence="2 5">Autophagy-related protein 11</fullName>
    </recommendedName>
</protein>
<reference evidence="8" key="1">
    <citation type="submission" date="2020-10" db="EMBL/GenBank/DDBJ databases">
        <authorList>
            <person name="Palmer J.M."/>
        </authorList>
    </citation>
    <scope>NUCLEOTIDE SEQUENCE</scope>
    <source>
        <strain evidence="8">UCD 2041</strain>
    </source>
</reference>
<reference evidence="8" key="2">
    <citation type="journal article" name="BMC Genomics">
        <title>New genome assemblies reveal patterns of domestication and adaptation across Brettanomyces (Dekkera) species.</title>
        <authorList>
            <person name="Roach M.J."/>
            <person name="Borneman A.R."/>
        </authorList>
    </citation>
    <scope>NUCLEOTIDE SEQUENCE</scope>
    <source>
        <strain evidence="8">UCD 2041</strain>
    </source>
</reference>
<sequence length="1347" mass="153957">MNFQDGNPLSMMSSVYRGKKTKNGESMTLDENEISTLSLYNSFTGTKVLVSSYQFTNIGSFRKYVSDIFHIPDQRLFFLTSFGIKLKFAMLVHEEVNQIFVYDRKFFDPALLNPETASQLIESLLTDIQSLDLVSMIKPLPSPLTDSQLTSIVSDLNVKMASDDASAGSLSSTQLDLAALRTFLSFMRRNIGWESALLSDFKSTIFSESSIDGTREVENILTSLNVLIQYINGTYKEMEKLFNKSVDDFISLQDRSIHQTWEEDYNRLAQLRFSVSSTSEAAFSTSLTRHNGASLCLSSLVDKTVLSENAARAEKLIGSIKTLLARLRAIIRKEMSGPRKSLLKEYEYYKIRFVKKADKSKQEALATEYNSKLEKFRVLVESSMLYGKDLPQFEELITTTSADSSFLSPTAIHKIKKLIESYNQLKENEISQIEDLATQMYQIQTQRFGLRHELQAKIVQTTLATLVSLQLKMLQANKFMGENIGGKLNDLRNCELQLAVVADLPLAFGILIIAFLGNKKHGMCLEKLSHKSSEVIEMMSSLEKENRETWLEQFIERMGEDQSLFKFDKDLKAVFINRNLPTYRNEDGGSTRNKNSADNRNITRIRRASASSINEPSHAGYLDILGNILKHINGRPSRVSSAEQAIPEIETNITTASDKVDSPGMFANIGAHVAVSDIVDYIKNLESVSIDKAVVSQLQRYLNSLSVAADTQPSDNGSSGDIQMNEYGNLGSMDAADKVYTKFLRKYLKSFEVDGLAIEMKEVKSYQKDKQQEALVEGYRSRIKRLENLLHEQTYKQFNEQWSHHPVMIQFNGEEVASNTDDVSNKGESNEMENAIELNRRVVNLPPSVDEEKIKNLELENKELKAEIQKIEQSSEGEAANKMKKELADLRLELDVSQKESLEKAHEVEKLKKQTQVVILQKEKMEKKQKQMEEKIKELEKKNEDVKNTNNDLIENLSQKEDEFKKESQMNQREINELKLKIEELEDDRKEVFEVEDEGKNFKYEQLLGGLNDASTLVDSIIMKLVTFINRSHEDMVTFCLLLESIGLMLALDDKGGFAVQRVKGLRAKKKKLLSAEMENTIEEKISDSTIEDALLEVVAEDVVQNSYQSMEKLQLTDLTDLSRDEDKDIEMVETENEGEHSQTSSDNGKALDHLSHLMDRWKDLDKSKQFNEFMTNTFLDRKMLIEKVFGRFNDVETLARRLQKEKNAQRVDITSLRYELGHRLAIRNFKNGDLVLFLRTLNPTPYEDVDYELSALNRSEEEEKEQTKQPWAIFNMGAPNYYLRELKSSGMPVNMTKRDWFVGRIVKIETMSVNESNYNDKTQNPFKLAIGFTWYLVDANEEINED</sequence>
<dbReference type="KEGG" id="bbrx:BRETT_005267"/>
<dbReference type="Proteomes" id="UP000663131">
    <property type="component" value="Chromosome 2"/>
</dbReference>
<comment type="subunit">
    <text evidence="5">Homodimer.</text>
</comment>
<dbReference type="GO" id="GO:0019901">
    <property type="term" value="F:protein kinase binding"/>
    <property type="evidence" value="ECO:0007669"/>
    <property type="project" value="TreeGrafter"/>
</dbReference>
<evidence type="ECO:0000256" key="2">
    <source>
        <dbReference type="ARBA" id="ARBA00013804"/>
    </source>
</evidence>
<comment type="similarity">
    <text evidence="1 5">Belongs to the ATG11 family.</text>
</comment>
<evidence type="ECO:0000256" key="1">
    <source>
        <dbReference type="ARBA" id="ARBA00009729"/>
    </source>
</evidence>
<dbReference type="GeneID" id="64577190"/>
<keyword evidence="5" id="KW-0926">Vacuole</keyword>
<dbReference type="InterPro" id="IPR040040">
    <property type="entry name" value="ATG11"/>
</dbReference>
<accession>A0A871R277</accession>
<dbReference type="GO" id="GO:0015031">
    <property type="term" value="P:protein transport"/>
    <property type="evidence" value="ECO:0007669"/>
    <property type="project" value="UniProtKB-KW"/>
</dbReference>
<dbReference type="RefSeq" id="XP_041134699.1">
    <property type="nucleotide sequence ID" value="XM_041283747.1"/>
</dbReference>
<keyword evidence="5" id="KW-0813">Transport</keyword>
<evidence type="ECO:0000313" key="8">
    <source>
        <dbReference type="EMBL" id="QOU18205.1"/>
    </source>
</evidence>
<dbReference type="PANTHER" id="PTHR13222">
    <property type="entry name" value="RB1-INDUCIBLE COILED-COIL"/>
    <property type="match status" value="1"/>
</dbReference>
<dbReference type="GO" id="GO:0005774">
    <property type="term" value="C:vacuolar membrane"/>
    <property type="evidence" value="ECO:0007669"/>
    <property type="project" value="UniProtKB-SubCell"/>
</dbReference>
<dbReference type="EMBL" id="CP063130">
    <property type="protein sequence ID" value="QOU18205.1"/>
    <property type="molecule type" value="Genomic_DNA"/>
</dbReference>
<dbReference type="PANTHER" id="PTHR13222:SF1">
    <property type="entry name" value="RB1-INDUCIBLE COILED-COIL PROTEIN 1"/>
    <property type="match status" value="1"/>
</dbReference>
<dbReference type="GO" id="GO:0034045">
    <property type="term" value="C:phagophore assembly site membrane"/>
    <property type="evidence" value="ECO:0007669"/>
    <property type="project" value="UniProtKB-SubCell"/>
</dbReference>
<evidence type="ECO:0000313" key="9">
    <source>
        <dbReference type="Proteomes" id="UP000663131"/>
    </source>
</evidence>
<keyword evidence="3 5" id="KW-0072">Autophagy</keyword>
<organism evidence="8 9">
    <name type="scientific">Dekkera bruxellensis</name>
    <name type="common">Brettanomyces custersii</name>
    <dbReference type="NCBI Taxonomy" id="5007"/>
    <lineage>
        <taxon>Eukaryota</taxon>
        <taxon>Fungi</taxon>
        <taxon>Dikarya</taxon>
        <taxon>Ascomycota</taxon>
        <taxon>Saccharomycotina</taxon>
        <taxon>Pichiomycetes</taxon>
        <taxon>Pichiales</taxon>
        <taxon>Pichiaceae</taxon>
        <taxon>Brettanomyces</taxon>
    </lineage>
</organism>
<keyword evidence="5" id="KW-0653">Protein transport</keyword>
<evidence type="ECO:0000256" key="5">
    <source>
        <dbReference type="RuleBase" id="RU367075"/>
    </source>
</evidence>
<keyword evidence="5" id="KW-0472">Membrane</keyword>
<keyword evidence="4 6" id="KW-0175">Coiled coil</keyword>
<feature type="domain" description="Autophagy-related protein 11 C-terminal" evidence="7">
    <location>
        <begin position="1187"/>
        <end position="1341"/>
    </location>
</feature>
<dbReference type="GO" id="GO:0061709">
    <property type="term" value="P:reticulophagy"/>
    <property type="evidence" value="ECO:0007669"/>
    <property type="project" value="TreeGrafter"/>
</dbReference>
<dbReference type="GO" id="GO:1903599">
    <property type="term" value="P:positive regulation of autophagy of mitochondrion"/>
    <property type="evidence" value="ECO:0007669"/>
    <property type="project" value="UniProtKB-UniRule"/>
</dbReference>
<dbReference type="GO" id="GO:0000045">
    <property type="term" value="P:autophagosome assembly"/>
    <property type="evidence" value="ECO:0007669"/>
    <property type="project" value="UniProtKB-UniRule"/>
</dbReference>
<dbReference type="GO" id="GO:0060090">
    <property type="term" value="F:molecular adaptor activity"/>
    <property type="evidence" value="ECO:0007669"/>
    <property type="project" value="TreeGrafter"/>
</dbReference>
<evidence type="ECO:0000256" key="4">
    <source>
        <dbReference type="ARBA" id="ARBA00023054"/>
    </source>
</evidence>
<dbReference type="GO" id="GO:0034517">
    <property type="term" value="P:ribophagy"/>
    <property type="evidence" value="ECO:0007669"/>
    <property type="project" value="TreeGrafter"/>
</dbReference>
<name>A0A871R277_DEKBR</name>
<dbReference type="OrthoDB" id="447953at2759"/>
<evidence type="ECO:0000259" key="7">
    <source>
        <dbReference type="Pfam" id="PF10377"/>
    </source>
</evidence>
<feature type="coiled-coil region" evidence="6">
    <location>
        <begin position="854"/>
        <end position="995"/>
    </location>
</feature>
<evidence type="ECO:0000256" key="3">
    <source>
        <dbReference type="ARBA" id="ARBA00023006"/>
    </source>
</evidence>
<comment type="function">
    <text evidence="5">Involved in cytoplasm to vacuole transport (Cvt), pexophagy, mitophagy and nucleophagy. Recruits mitochondria for their selective degradation via autophagy (mitophagy) during starvation. Works as scaffold proteins that recruit ATG proteins to the pre-autophagosome (PAS), the site of vesicle/autophagosome formation. Required for the Cvt vesicles completion.</text>
</comment>
<proteinExistence type="inferred from homology"/>
<gene>
    <name evidence="8" type="ORF">BRETT_005267</name>
</gene>
<dbReference type="GO" id="GO:0000422">
    <property type="term" value="P:autophagy of mitochondrion"/>
    <property type="evidence" value="ECO:0007669"/>
    <property type="project" value="TreeGrafter"/>
</dbReference>
<dbReference type="GO" id="GO:0034727">
    <property type="term" value="P:piecemeal microautophagy of the nucleus"/>
    <property type="evidence" value="ECO:0007669"/>
    <property type="project" value="TreeGrafter"/>
</dbReference>
<dbReference type="Pfam" id="PF10377">
    <property type="entry name" value="ATG11"/>
    <property type="match status" value="1"/>
</dbReference>
<evidence type="ECO:0000256" key="6">
    <source>
        <dbReference type="SAM" id="Coils"/>
    </source>
</evidence>
<dbReference type="GO" id="GO:1990316">
    <property type="term" value="C:Atg1/ULK1 kinase complex"/>
    <property type="evidence" value="ECO:0007669"/>
    <property type="project" value="TreeGrafter"/>
</dbReference>
<comment type="subcellular location">
    <subcellularLocation>
        <location evidence="5">Preautophagosomal structure membrane</location>
        <topology evidence="5">Peripheral membrane protein</topology>
    </subcellularLocation>
    <subcellularLocation>
        <location evidence="5">Vacuole membrane</location>
        <topology evidence="5">Peripheral membrane protein</topology>
    </subcellularLocation>
    <text evidence="5">During pexophagy, accumulates in the vacuolar membrane region, where the peroxisomes contact the vacuole.</text>
</comment>